<reference evidence="1" key="1">
    <citation type="submission" date="2021-01" db="EMBL/GenBank/DDBJ databases">
        <authorList>
            <person name="Lovell J.T."/>
            <person name="Bentley N."/>
            <person name="Bhattarai G."/>
            <person name="Jenkins J.W."/>
            <person name="Sreedasyam A."/>
            <person name="Alarcon Y."/>
            <person name="Bock C."/>
            <person name="Boston L."/>
            <person name="Carlson J."/>
            <person name="Cervantes K."/>
            <person name="Clermont K."/>
            <person name="Krom N."/>
            <person name="Kubenka K."/>
            <person name="Mamidi S."/>
            <person name="Mattison C."/>
            <person name="Monteros M."/>
            <person name="Pisani C."/>
            <person name="Plott C."/>
            <person name="Rajasekar S."/>
            <person name="Rhein H.S."/>
            <person name="Rohla C."/>
            <person name="Song M."/>
            <person name="Hilaire R.S."/>
            <person name="Shu S."/>
            <person name="Wells L."/>
            <person name="Wang X."/>
            <person name="Webber J."/>
            <person name="Heerema R.J."/>
            <person name="Klein P."/>
            <person name="Conner P."/>
            <person name="Grauke L."/>
            <person name="Grimwood J."/>
            <person name="Schmutz J."/>
            <person name="Randall J.J."/>
        </authorList>
    </citation>
    <scope>NUCLEOTIDE SEQUENCE</scope>
    <source>
        <tissue evidence="1">Leaf</tissue>
    </source>
</reference>
<dbReference type="EMBL" id="CM031831">
    <property type="protein sequence ID" value="KAG6702085.1"/>
    <property type="molecule type" value="Genomic_DNA"/>
</dbReference>
<evidence type="ECO:0000313" key="2">
    <source>
        <dbReference type="Proteomes" id="UP000811246"/>
    </source>
</evidence>
<evidence type="ECO:0000313" key="1">
    <source>
        <dbReference type="EMBL" id="KAG6702085.1"/>
    </source>
</evidence>
<dbReference type="InterPro" id="IPR051442">
    <property type="entry name" value="B3_domain"/>
</dbReference>
<dbReference type="PANTHER" id="PTHR34269">
    <property type="entry name" value="TRANSCRIPTION FACTOR B3-DOMAIN FAMILY-RELATED"/>
    <property type="match status" value="1"/>
</dbReference>
<dbReference type="OrthoDB" id="1355636at2759"/>
<name>A0A922EFN9_CARIL</name>
<dbReference type="PANTHER" id="PTHR34269:SF19">
    <property type="match status" value="1"/>
</dbReference>
<accession>A0A922EFN9</accession>
<proteinExistence type="predicted"/>
<dbReference type="AlphaFoldDB" id="A0A922EFN9"/>
<sequence>MARDGSVTRETCNSWPFRIRLTTDHLRWDSLKILPSKEFEEHILGNMNEASNNALEAWIPVELSIHDANTHETYSVKLAKKEAFWFKPTPFLDEKQRKEKPFYPYSTMMDQPCYDWEEARKEFAYSIEPFRHVVKKRNLNYNQEIGLRWSGSEAVKKLEFSVLYVPRLDLHSLRI</sequence>
<gene>
    <name evidence="1" type="ORF">I3842_07G016600</name>
</gene>
<dbReference type="Proteomes" id="UP000811246">
    <property type="component" value="Chromosome 7"/>
</dbReference>
<comment type="caution">
    <text evidence="1">The sequence shown here is derived from an EMBL/GenBank/DDBJ whole genome shotgun (WGS) entry which is preliminary data.</text>
</comment>
<organism evidence="1 2">
    <name type="scientific">Carya illinoinensis</name>
    <name type="common">Pecan</name>
    <dbReference type="NCBI Taxonomy" id="32201"/>
    <lineage>
        <taxon>Eukaryota</taxon>
        <taxon>Viridiplantae</taxon>
        <taxon>Streptophyta</taxon>
        <taxon>Embryophyta</taxon>
        <taxon>Tracheophyta</taxon>
        <taxon>Spermatophyta</taxon>
        <taxon>Magnoliopsida</taxon>
        <taxon>eudicotyledons</taxon>
        <taxon>Gunneridae</taxon>
        <taxon>Pentapetalae</taxon>
        <taxon>rosids</taxon>
        <taxon>fabids</taxon>
        <taxon>Fagales</taxon>
        <taxon>Juglandaceae</taxon>
        <taxon>Carya</taxon>
    </lineage>
</organism>
<protein>
    <submittedName>
        <fullName evidence="1">Uncharacterized protein</fullName>
    </submittedName>
</protein>